<dbReference type="CDD" id="cd07981">
    <property type="entry name" value="HFD_TAF12"/>
    <property type="match status" value="1"/>
</dbReference>
<feature type="coiled-coil region" evidence="6">
    <location>
        <begin position="89"/>
        <end position="132"/>
    </location>
</feature>
<dbReference type="FunFam" id="1.10.20.10:FF:000037">
    <property type="entry name" value="Transcription initiation factor TFIID subunit 12"/>
    <property type="match status" value="1"/>
</dbReference>
<dbReference type="PANTHER" id="PTHR12264:SF21">
    <property type="entry name" value="TRANSCRIPTION INITIATION FACTOR TFIID SUBUNIT 12"/>
    <property type="match status" value="1"/>
</dbReference>
<dbReference type="PANTHER" id="PTHR12264">
    <property type="entry name" value="TRANSCRIPTION INITIATION FACTOR TFIID SUBUNIT 12"/>
    <property type="match status" value="1"/>
</dbReference>
<dbReference type="EMBL" id="DS268109">
    <property type="protein sequence ID" value="KMM66065.1"/>
    <property type="molecule type" value="Genomic_DNA"/>
</dbReference>
<dbReference type="GO" id="GO:0046982">
    <property type="term" value="F:protein heterodimerization activity"/>
    <property type="evidence" value="ECO:0007669"/>
    <property type="project" value="InterPro"/>
</dbReference>
<dbReference type="GO" id="GO:0005669">
    <property type="term" value="C:transcription factor TFIID complex"/>
    <property type="evidence" value="ECO:0007669"/>
    <property type="project" value="InterPro"/>
</dbReference>
<evidence type="ECO:0000256" key="5">
    <source>
        <dbReference type="ARBA" id="ARBA00023242"/>
    </source>
</evidence>
<reference evidence="9 10" key="1">
    <citation type="submission" date="2007-06" db="EMBL/GenBank/DDBJ databases">
        <title>The Genome Sequence of Coccidioides posadasii RMSCC_3488.</title>
        <authorList>
            <consortium name="Coccidioides Genome Resources Consortium"/>
            <consortium name="The Broad Institute Genome Sequencing Platform"/>
            <person name="Henn M.R."/>
            <person name="Sykes S."/>
            <person name="Young S."/>
            <person name="Jaffe D."/>
            <person name="Berlin A."/>
            <person name="Alvarez P."/>
            <person name="Butler J."/>
            <person name="Gnerre S."/>
            <person name="Grabherr M."/>
            <person name="Mauceli E."/>
            <person name="Brockman W."/>
            <person name="Kodira C."/>
            <person name="Alvarado L."/>
            <person name="Zeng Q."/>
            <person name="Crawford M."/>
            <person name="Antoine C."/>
            <person name="Devon K."/>
            <person name="Galgiani J."/>
            <person name="Orsborn K."/>
            <person name="Lewis M.L."/>
            <person name="Nusbaum C."/>
            <person name="Galagan J."/>
            <person name="Birren B."/>
        </authorList>
    </citation>
    <scope>NUCLEOTIDE SEQUENCE [LARGE SCALE GENOMIC DNA]</scope>
    <source>
        <strain evidence="9 10">RMSCC 3488</strain>
    </source>
</reference>
<dbReference type="SUPFAM" id="SSF47113">
    <property type="entry name" value="Histone-fold"/>
    <property type="match status" value="1"/>
</dbReference>
<dbReference type="GO" id="GO:0051123">
    <property type="term" value="P:RNA polymerase II preinitiation complex assembly"/>
    <property type="evidence" value="ECO:0007669"/>
    <property type="project" value="TreeGrafter"/>
</dbReference>
<evidence type="ECO:0000313" key="9">
    <source>
        <dbReference type="EMBL" id="KMM66065.1"/>
    </source>
</evidence>
<comment type="subcellular location">
    <subcellularLocation>
        <location evidence="1">Nucleus</location>
    </subcellularLocation>
</comment>
<protein>
    <submittedName>
        <fullName evidence="9">Transcription initiation factor TFIID subunit 12</fullName>
    </submittedName>
</protein>
<feature type="compositionally biased region" description="Polar residues" evidence="7">
    <location>
        <begin position="162"/>
        <end position="184"/>
    </location>
</feature>
<gene>
    <name evidence="9" type="ORF">CPAG_02405</name>
</gene>
<feature type="domain" description="Transcription initiation factor TFIID subunit 12" evidence="8">
    <location>
        <begin position="515"/>
        <end position="585"/>
    </location>
</feature>
<evidence type="ECO:0000256" key="7">
    <source>
        <dbReference type="SAM" id="MobiDB-lite"/>
    </source>
</evidence>
<dbReference type="VEuPathDB" id="FungiDB:CPAG_02405"/>
<dbReference type="Pfam" id="PF03847">
    <property type="entry name" value="TFIID_20kDa"/>
    <property type="match status" value="1"/>
</dbReference>
<dbReference type="GO" id="GO:0003743">
    <property type="term" value="F:translation initiation factor activity"/>
    <property type="evidence" value="ECO:0007669"/>
    <property type="project" value="UniProtKB-KW"/>
</dbReference>
<dbReference type="InterPro" id="IPR003228">
    <property type="entry name" value="TFIID_TAF12_dom"/>
</dbReference>
<evidence type="ECO:0000256" key="4">
    <source>
        <dbReference type="ARBA" id="ARBA00023163"/>
    </source>
</evidence>
<evidence type="ECO:0000256" key="3">
    <source>
        <dbReference type="ARBA" id="ARBA00023015"/>
    </source>
</evidence>
<feature type="compositionally biased region" description="Low complexity" evidence="7">
    <location>
        <begin position="138"/>
        <end position="161"/>
    </location>
</feature>
<evidence type="ECO:0000256" key="6">
    <source>
        <dbReference type="SAM" id="Coils"/>
    </source>
</evidence>
<reference evidence="10" key="3">
    <citation type="journal article" date="2010" name="Genome Res.">
        <title>Population genomic sequencing of Coccidioides fungi reveals recent hybridization and transposon control.</title>
        <authorList>
            <person name="Neafsey D.E."/>
            <person name="Barker B.M."/>
            <person name="Sharpton T.J."/>
            <person name="Stajich J.E."/>
            <person name="Park D.J."/>
            <person name="Whiston E."/>
            <person name="Hung C.-Y."/>
            <person name="McMahan C."/>
            <person name="White J."/>
            <person name="Sykes S."/>
            <person name="Heiman D."/>
            <person name="Young S."/>
            <person name="Zeng Q."/>
            <person name="Abouelleil A."/>
            <person name="Aftuck L."/>
            <person name="Bessette D."/>
            <person name="Brown A."/>
            <person name="FitzGerald M."/>
            <person name="Lui A."/>
            <person name="Macdonald J.P."/>
            <person name="Priest M."/>
            <person name="Orbach M.J."/>
            <person name="Galgiani J.N."/>
            <person name="Kirkland T.N."/>
            <person name="Cole G.T."/>
            <person name="Birren B.W."/>
            <person name="Henn M.R."/>
            <person name="Taylor J.W."/>
            <person name="Rounsley S.D."/>
        </authorList>
    </citation>
    <scope>NUCLEOTIDE SEQUENCE [LARGE SCALE GENOMIC DNA]</scope>
    <source>
        <strain evidence="10">RMSCC 3488</strain>
    </source>
</reference>
<keyword evidence="9" id="KW-0648">Protein biosynthesis</keyword>
<organism evidence="9 10">
    <name type="scientific">Coccidioides posadasii RMSCC 3488</name>
    <dbReference type="NCBI Taxonomy" id="454284"/>
    <lineage>
        <taxon>Eukaryota</taxon>
        <taxon>Fungi</taxon>
        <taxon>Dikarya</taxon>
        <taxon>Ascomycota</taxon>
        <taxon>Pezizomycotina</taxon>
        <taxon>Eurotiomycetes</taxon>
        <taxon>Eurotiomycetidae</taxon>
        <taxon>Onygenales</taxon>
        <taxon>Onygenaceae</taxon>
        <taxon>Coccidioides</taxon>
    </lineage>
</organism>
<dbReference type="InterPro" id="IPR037794">
    <property type="entry name" value="TAF12"/>
</dbReference>
<evidence type="ECO:0000256" key="2">
    <source>
        <dbReference type="ARBA" id="ARBA00007530"/>
    </source>
</evidence>
<keyword evidence="3" id="KW-0805">Transcription regulation</keyword>
<keyword evidence="6" id="KW-0175">Coiled coil</keyword>
<feature type="compositionally biased region" description="Polar residues" evidence="7">
    <location>
        <begin position="302"/>
        <end position="315"/>
    </location>
</feature>
<feature type="compositionally biased region" description="Polar residues" evidence="7">
    <location>
        <begin position="388"/>
        <end position="403"/>
    </location>
</feature>
<feature type="region of interest" description="Disordered" evidence="7">
    <location>
        <begin position="302"/>
        <end position="333"/>
    </location>
</feature>
<dbReference type="GO" id="GO:0017025">
    <property type="term" value="F:TBP-class protein binding"/>
    <property type="evidence" value="ECO:0007669"/>
    <property type="project" value="TreeGrafter"/>
</dbReference>
<evidence type="ECO:0000259" key="8">
    <source>
        <dbReference type="Pfam" id="PF03847"/>
    </source>
</evidence>
<keyword evidence="4" id="KW-0804">Transcription</keyword>
<evidence type="ECO:0000256" key="1">
    <source>
        <dbReference type="ARBA" id="ARBA00004123"/>
    </source>
</evidence>
<proteinExistence type="inferred from homology"/>
<feature type="region of interest" description="Disordered" evidence="7">
    <location>
        <begin position="388"/>
        <end position="453"/>
    </location>
</feature>
<dbReference type="InterPro" id="IPR009072">
    <property type="entry name" value="Histone-fold"/>
</dbReference>
<dbReference type="AlphaFoldDB" id="A0A0J6F9X6"/>
<dbReference type="GO" id="GO:0003677">
    <property type="term" value="F:DNA binding"/>
    <property type="evidence" value="ECO:0007669"/>
    <property type="project" value="TreeGrafter"/>
</dbReference>
<reference evidence="10" key="2">
    <citation type="journal article" date="2009" name="Genome Res.">
        <title>Comparative genomic analyses of the human fungal pathogens Coccidioides and their relatives.</title>
        <authorList>
            <person name="Sharpton T.J."/>
            <person name="Stajich J.E."/>
            <person name="Rounsley S.D."/>
            <person name="Gardner M.J."/>
            <person name="Wortman J.R."/>
            <person name="Jordar V.S."/>
            <person name="Maiti R."/>
            <person name="Kodira C.D."/>
            <person name="Neafsey D.E."/>
            <person name="Zeng Q."/>
            <person name="Hung C.-Y."/>
            <person name="McMahan C."/>
            <person name="Muszewska A."/>
            <person name="Grynberg M."/>
            <person name="Mandel M.A."/>
            <person name="Kellner E.M."/>
            <person name="Barker B.M."/>
            <person name="Galgiani J.N."/>
            <person name="Orbach M.J."/>
            <person name="Kirkland T.N."/>
            <person name="Cole G.T."/>
            <person name="Henn M.R."/>
            <person name="Birren B.W."/>
            <person name="Taylor J.W."/>
        </authorList>
    </citation>
    <scope>NUCLEOTIDE SEQUENCE [LARGE SCALE GENOMIC DNA]</scope>
    <source>
        <strain evidence="10">RMSCC 3488</strain>
    </source>
</reference>
<dbReference type="OrthoDB" id="2193432at2759"/>
<feature type="region of interest" description="Disordered" evidence="7">
    <location>
        <begin position="138"/>
        <end position="184"/>
    </location>
</feature>
<dbReference type="Gene3D" id="1.10.20.10">
    <property type="entry name" value="Histone, subunit A"/>
    <property type="match status" value="1"/>
</dbReference>
<keyword evidence="9" id="KW-0396">Initiation factor</keyword>
<sequence>MENQPAAGNSPAAPLIQQNSALIRTDQVQKLPHLGDSQKQTHTALVRGLWDILNSHPPGSNEYNGAHTKLTQVSQNLMRGMRMFQASRQQQLQQLAQQQQQQAQHIQAQAQAVQAQAQAQAQQQQQQQQQQQPQTTQQQTQQTQQGPQQQAQPQSQPQQAQMSRPPTTTTNPQAVANPASQARPQMGIPQSFQQLLPQIRAKVDTLTFILPPTITKDQSDGWMQEARLRYGLALQKQELGKVKLSDLRQQYNQRQSAGNLSQEEIQEFKNRQTAAERLLREGSDFLGKFKEQQESFRVQTQQLAASRQAGQNAPLQGQIGADGRPQQPVTTAPAPHTINSAVVAARAGQAPSQMPGQTATAVTGATHAPIQPPVTAVQGTTLSAFGQQASQEGTAAASQTPTTQGPPRPLSQQAAMAQAAQNYSNAMNQPPATTQPATTHAHPPNYVSSRGDSRNVTMNIQKNLNVPAPEPVSMAPARPTLTSGPSHGATGVMGQPAIQKHPGYVLEGEGQHVLSKKMLDVLVKQVTGGGDGEGLTPDAEEFLLQMADDFVDDVITAACRLAKLRPSATLDIRDIQLVLERNYNMRIPGFTADDLRTVKKPHPTQGWIQKMSAVQAAKVTQGRAD</sequence>
<name>A0A0J6F9X6_COCPO</name>
<feature type="region of interest" description="Disordered" evidence="7">
    <location>
        <begin position="466"/>
        <end position="489"/>
    </location>
</feature>
<dbReference type="Proteomes" id="UP000054567">
    <property type="component" value="Unassembled WGS sequence"/>
</dbReference>
<accession>A0A0J6F9X6</accession>
<comment type="similarity">
    <text evidence="2">Belongs to the TAF12 family.</text>
</comment>
<dbReference type="GO" id="GO:0000124">
    <property type="term" value="C:SAGA complex"/>
    <property type="evidence" value="ECO:0007669"/>
    <property type="project" value="InterPro"/>
</dbReference>
<evidence type="ECO:0000313" key="10">
    <source>
        <dbReference type="Proteomes" id="UP000054567"/>
    </source>
</evidence>
<keyword evidence="5" id="KW-0539">Nucleus</keyword>
<feature type="compositionally biased region" description="Low complexity" evidence="7">
    <location>
        <begin position="411"/>
        <end position="444"/>
    </location>
</feature>